<dbReference type="Gene3D" id="3.30.1330.90">
    <property type="entry name" value="D-3-phosphoglycerate dehydrogenase, domain 3"/>
    <property type="match status" value="2"/>
</dbReference>
<evidence type="ECO:0000256" key="4">
    <source>
        <dbReference type="ARBA" id="ARBA00022432"/>
    </source>
</evidence>
<evidence type="ECO:0000256" key="2">
    <source>
        <dbReference type="ARBA" id="ARBA00004742"/>
    </source>
</evidence>
<keyword evidence="9 11" id="KW-0456">Lyase</keyword>
<dbReference type="InterPro" id="IPR005131">
    <property type="entry name" value="Ser_deHydtase_bsu"/>
</dbReference>
<dbReference type="EMBL" id="AFNU02000011">
    <property type="protein sequence ID" value="ERJ11414.1"/>
    <property type="molecule type" value="Genomic_DNA"/>
</dbReference>
<keyword evidence="7 11" id="KW-0408">Iron</keyword>
<comment type="catalytic activity">
    <reaction evidence="10 11">
        <text>L-serine = pyruvate + NH4(+)</text>
        <dbReference type="Rhea" id="RHEA:19169"/>
        <dbReference type="ChEBI" id="CHEBI:15361"/>
        <dbReference type="ChEBI" id="CHEBI:28938"/>
        <dbReference type="ChEBI" id="CHEBI:33384"/>
        <dbReference type="EC" id="4.3.1.17"/>
    </reaction>
</comment>
<dbReference type="AlphaFoldDB" id="U2FJH6"/>
<dbReference type="GO" id="GO:0003941">
    <property type="term" value="F:L-serine ammonia-lyase activity"/>
    <property type="evidence" value="ECO:0007669"/>
    <property type="project" value="UniProtKB-UniRule"/>
</dbReference>
<name>U2FJH6_9MOLU</name>
<dbReference type="Pfam" id="PF03315">
    <property type="entry name" value="SDH_beta"/>
    <property type="match status" value="2"/>
</dbReference>
<evidence type="ECO:0000256" key="10">
    <source>
        <dbReference type="ARBA" id="ARBA00049406"/>
    </source>
</evidence>
<dbReference type="InterPro" id="IPR051318">
    <property type="entry name" value="Fe-S_L-Ser"/>
</dbReference>
<keyword evidence="5 11" id="KW-0004">4Fe-4S</keyword>
<evidence type="ECO:0000259" key="13">
    <source>
        <dbReference type="Pfam" id="PF03315"/>
    </source>
</evidence>
<comment type="cofactor">
    <cofactor evidence="1 11">
        <name>[4Fe-4S] cluster</name>
        <dbReference type="ChEBI" id="CHEBI:49883"/>
    </cofactor>
</comment>
<reference evidence="14 15" key="2">
    <citation type="journal article" date="2013" name="PLoS ONE">
        <title>INDIGO - INtegrated Data Warehouse of MIcrobial GenOmes with Examples from the Red Sea Extremophiles.</title>
        <authorList>
            <person name="Alam I."/>
            <person name="Antunes A."/>
            <person name="Kamau A.A."/>
            <person name="Ba Alawi W."/>
            <person name="Kalkatawi M."/>
            <person name="Stingl U."/>
            <person name="Bajic V.B."/>
        </authorList>
    </citation>
    <scope>NUCLEOTIDE SEQUENCE [LARGE SCALE GENOMIC DNA]</scope>
    <source>
        <strain evidence="14 15">SSD-17B</strain>
    </source>
</reference>
<dbReference type="Pfam" id="PF03313">
    <property type="entry name" value="SDH_alpha"/>
    <property type="match status" value="1"/>
</dbReference>
<evidence type="ECO:0000313" key="14">
    <source>
        <dbReference type="EMBL" id="ERJ11414.1"/>
    </source>
</evidence>
<dbReference type="InterPro" id="IPR004644">
    <property type="entry name" value="Fe-S_L-Ser_mono"/>
</dbReference>
<accession>U2FJH6</accession>
<keyword evidence="4 11" id="KW-0312">Gluconeogenesis</keyword>
<dbReference type="NCBIfam" id="TIGR00720">
    <property type="entry name" value="sda_mono"/>
    <property type="match status" value="1"/>
</dbReference>
<dbReference type="STRING" id="1033810.HLPCO_002536"/>
<feature type="domain" description="Serine dehydratase beta chain" evidence="13">
    <location>
        <begin position="70"/>
        <end position="116"/>
    </location>
</feature>
<dbReference type="InParanoid" id="U2FJH6"/>
<dbReference type="PANTHER" id="PTHR30182">
    <property type="entry name" value="L-SERINE DEHYDRATASE"/>
    <property type="match status" value="1"/>
</dbReference>
<dbReference type="GO" id="GO:0046872">
    <property type="term" value="F:metal ion binding"/>
    <property type="evidence" value="ECO:0007669"/>
    <property type="project" value="UniProtKB-KW"/>
</dbReference>
<dbReference type="EC" id="4.3.1.17" evidence="11"/>
<evidence type="ECO:0000256" key="3">
    <source>
        <dbReference type="ARBA" id="ARBA00008636"/>
    </source>
</evidence>
<evidence type="ECO:0000256" key="11">
    <source>
        <dbReference type="RuleBase" id="RU366059"/>
    </source>
</evidence>
<sequence length="405" mass="44376">MDTLKELYKIGFGPSSSHTMGPQRAAKQFLEKTKDLPVEKFVVDLYGSLAATGIGHLTDYIIHKTLGKDRTEVVFKPETVYEFHTNGLRFYAYDQDDNLLDDYLAFSVGGGEVMTSTDVRTGTARIYKLNTMRQIMVWCRENNAELWEYVYEVEGQEILNYLEHVWNVMKKVVEDGLNKDGRLPGALQVKRRSKMMHDRYQESDVKDFDTLIYSCALAVSEENASAGKVVTAPTCGASGVLPGALYALQQVYGYSDEQIIKALAVAGLIGNLIKENASISGAEVGCQGEVGSACCMAGGAIAYLMGGTLLQIEYAAEIGLEHHLGLTCDPVNGLVQVPCIERNAIAAKRAIDAAKYSMLTDGTHIISLDKVIVTMGETGKDLPDQYKETSMGGLAKYIPGCYSYE</sequence>
<gene>
    <name evidence="14" type="ORF">HLPCO_002536</name>
</gene>
<dbReference type="eggNOG" id="COG1760">
    <property type="taxonomic scope" value="Bacteria"/>
</dbReference>
<evidence type="ECO:0000256" key="1">
    <source>
        <dbReference type="ARBA" id="ARBA00001966"/>
    </source>
</evidence>
<dbReference type="FunCoup" id="U2FJH6">
    <property type="interactions" value="111"/>
</dbReference>
<dbReference type="InterPro" id="IPR005130">
    <property type="entry name" value="Ser_deHydtase-like_asu"/>
</dbReference>
<feature type="domain" description="Serine dehydratase beta chain" evidence="13">
    <location>
        <begin position="6"/>
        <end position="61"/>
    </location>
</feature>
<keyword evidence="15" id="KW-1185">Reference proteome</keyword>
<evidence type="ECO:0000313" key="15">
    <source>
        <dbReference type="Proteomes" id="UP000005707"/>
    </source>
</evidence>
<evidence type="ECO:0000256" key="7">
    <source>
        <dbReference type="ARBA" id="ARBA00023004"/>
    </source>
</evidence>
<feature type="domain" description="Serine dehydratase-like alpha subunit" evidence="12">
    <location>
        <begin position="150"/>
        <end position="395"/>
    </location>
</feature>
<evidence type="ECO:0000259" key="12">
    <source>
        <dbReference type="Pfam" id="PF03313"/>
    </source>
</evidence>
<keyword evidence="8 11" id="KW-0411">Iron-sulfur</keyword>
<dbReference type="SUPFAM" id="SSF143548">
    <property type="entry name" value="Serine metabolism enzymes domain"/>
    <property type="match status" value="1"/>
</dbReference>
<dbReference type="GO" id="GO:0006094">
    <property type="term" value="P:gluconeogenesis"/>
    <property type="evidence" value="ECO:0007669"/>
    <property type="project" value="UniProtKB-KW"/>
</dbReference>
<comment type="pathway">
    <text evidence="2">Carbohydrate biosynthesis; gluconeogenesis.</text>
</comment>
<dbReference type="Proteomes" id="UP000005707">
    <property type="component" value="Unassembled WGS sequence"/>
</dbReference>
<evidence type="ECO:0000256" key="6">
    <source>
        <dbReference type="ARBA" id="ARBA00022723"/>
    </source>
</evidence>
<evidence type="ECO:0000256" key="9">
    <source>
        <dbReference type="ARBA" id="ARBA00023239"/>
    </source>
</evidence>
<dbReference type="PANTHER" id="PTHR30182:SF1">
    <property type="entry name" value="L-SERINE DEHYDRATASE 1"/>
    <property type="match status" value="1"/>
</dbReference>
<comment type="similarity">
    <text evidence="3 11">Belongs to the iron-sulfur dependent L-serine dehydratase family.</text>
</comment>
<proteinExistence type="inferred from homology"/>
<dbReference type="OrthoDB" id="9805537at2"/>
<protein>
    <recommendedName>
        <fullName evidence="11">L-serine dehydratase</fullName>
        <ecNumber evidence="11">4.3.1.17</ecNumber>
    </recommendedName>
</protein>
<evidence type="ECO:0000256" key="5">
    <source>
        <dbReference type="ARBA" id="ARBA00022485"/>
    </source>
</evidence>
<evidence type="ECO:0000256" key="8">
    <source>
        <dbReference type="ARBA" id="ARBA00023014"/>
    </source>
</evidence>
<reference evidence="14 15" key="1">
    <citation type="journal article" date="2011" name="J. Bacteriol.">
        <title>Genome sequence of Haloplasma contractile, an unusual contractile bacterium from a deep-sea anoxic brine lake.</title>
        <authorList>
            <person name="Antunes A."/>
            <person name="Alam I."/>
            <person name="El Dorry H."/>
            <person name="Siam R."/>
            <person name="Robertson A."/>
            <person name="Bajic V.B."/>
            <person name="Stingl U."/>
        </authorList>
    </citation>
    <scope>NUCLEOTIDE SEQUENCE [LARGE SCALE GENOMIC DNA]</scope>
    <source>
        <strain evidence="14 15">SSD-17B</strain>
    </source>
</reference>
<dbReference type="InterPro" id="IPR029009">
    <property type="entry name" value="ASB_dom_sf"/>
</dbReference>
<dbReference type="GO" id="GO:0051539">
    <property type="term" value="F:4 iron, 4 sulfur cluster binding"/>
    <property type="evidence" value="ECO:0007669"/>
    <property type="project" value="UniProtKB-UniRule"/>
</dbReference>
<dbReference type="RefSeq" id="WP_008826599.1">
    <property type="nucleotide sequence ID" value="NZ_AFNU02000011.1"/>
</dbReference>
<organism evidence="14 15">
    <name type="scientific">Haloplasma contractile SSD-17B</name>
    <dbReference type="NCBI Taxonomy" id="1033810"/>
    <lineage>
        <taxon>Bacteria</taxon>
        <taxon>Bacillati</taxon>
        <taxon>Mycoplasmatota</taxon>
        <taxon>Mollicutes</taxon>
        <taxon>Haloplasmatales</taxon>
        <taxon>Haloplasmataceae</taxon>
        <taxon>Haloplasma</taxon>
    </lineage>
</organism>
<comment type="caution">
    <text evidence="14">The sequence shown here is derived from an EMBL/GenBank/DDBJ whole genome shotgun (WGS) entry which is preliminary data.</text>
</comment>
<keyword evidence="6 11" id="KW-0479">Metal-binding</keyword>